<protein>
    <submittedName>
        <fullName evidence="10">ATP-binding cassette domain-containing protein</fullName>
    </submittedName>
</protein>
<name>A0A385TKG6_PAELA</name>
<dbReference type="Pfam" id="PF00005">
    <property type="entry name" value="ABC_tran"/>
    <property type="match status" value="1"/>
</dbReference>
<accession>A0A385TKG6</accession>
<dbReference type="InterPro" id="IPR050763">
    <property type="entry name" value="ABC_transporter_ATP-binding"/>
</dbReference>
<feature type="domain" description="ABC transporter" evidence="9">
    <location>
        <begin position="5"/>
        <end position="235"/>
    </location>
</feature>
<dbReference type="PANTHER" id="PTHR42711">
    <property type="entry name" value="ABC TRANSPORTER ATP-BINDING PROTEIN"/>
    <property type="match status" value="1"/>
</dbReference>
<evidence type="ECO:0000256" key="2">
    <source>
        <dbReference type="ARBA" id="ARBA00022448"/>
    </source>
</evidence>
<dbReference type="GO" id="GO:0005886">
    <property type="term" value="C:plasma membrane"/>
    <property type="evidence" value="ECO:0007669"/>
    <property type="project" value="UniProtKB-SubCell"/>
</dbReference>
<evidence type="ECO:0000313" key="10">
    <source>
        <dbReference type="EMBL" id="AYB42937.1"/>
    </source>
</evidence>
<evidence type="ECO:0000256" key="7">
    <source>
        <dbReference type="ARBA" id="ARBA00023136"/>
    </source>
</evidence>
<evidence type="ECO:0000256" key="4">
    <source>
        <dbReference type="ARBA" id="ARBA00022741"/>
    </source>
</evidence>
<dbReference type="SUPFAM" id="SSF52540">
    <property type="entry name" value="P-loop containing nucleoside triphosphate hydrolases"/>
    <property type="match status" value="1"/>
</dbReference>
<dbReference type="InterPro" id="IPR003593">
    <property type="entry name" value="AAA+_ATPase"/>
</dbReference>
<keyword evidence="6" id="KW-1278">Translocase</keyword>
<dbReference type="GO" id="GO:1900753">
    <property type="term" value="P:doxorubicin transport"/>
    <property type="evidence" value="ECO:0007669"/>
    <property type="project" value="InterPro"/>
</dbReference>
<dbReference type="FunFam" id="3.40.50.300:FF:000589">
    <property type="entry name" value="ABC transporter, ATP-binding subunit"/>
    <property type="match status" value="1"/>
</dbReference>
<comment type="similarity">
    <text evidence="8">Belongs to the ABC transporter superfamily. Drug exporter-1 (DrugE1) (TC 3.A.1.105) family.</text>
</comment>
<dbReference type="SMART" id="SM00382">
    <property type="entry name" value="AAA"/>
    <property type="match status" value="1"/>
</dbReference>
<dbReference type="PROSITE" id="PS50893">
    <property type="entry name" value="ABC_TRANSPORTER_2"/>
    <property type="match status" value="1"/>
</dbReference>
<proteinExistence type="inferred from homology"/>
<dbReference type="EMBL" id="CP032412">
    <property type="protein sequence ID" value="AYB42937.1"/>
    <property type="molecule type" value="Genomic_DNA"/>
</dbReference>
<keyword evidence="4" id="KW-0547">Nucleotide-binding</keyword>
<evidence type="ECO:0000256" key="8">
    <source>
        <dbReference type="ARBA" id="ARBA00049985"/>
    </source>
</evidence>
<keyword evidence="7" id="KW-0472">Membrane</keyword>
<dbReference type="KEGG" id="plw:D5F53_06420"/>
<dbReference type="InterPro" id="IPR005894">
    <property type="entry name" value="DrrA"/>
</dbReference>
<dbReference type="Pfam" id="PF13732">
    <property type="entry name" value="DrrA1-3_C"/>
    <property type="match status" value="1"/>
</dbReference>
<keyword evidence="3" id="KW-1003">Cell membrane</keyword>
<keyword evidence="2" id="KW-0813">Transport</keyword>
<dbReference type="RefSeq" id="WP_119846994.1">
    <property type="nucleotide sequence ID" value="NZ_CP032412.1"/>
</dbReference>
<dbReference type="InterPro" id="IPR017871">
    <property type="entry name" value="ABC_transporter-like_CS"/>
</dbReference>
<dbReference type="GO" id="GO:0005524">
    <property type="term" value="F:ATP binding"/>
    <property type="evidence" value="ECO:0007669"/>
    <property type="project" value="UniProtKB-KW"/>
</dbReference>
<dbReference type="GO" id="GO:0016887">
    <property type="term" value="F:ATP hydrolysis activity"/>
    <property type="evidence" value="ECO:0007669"/>
    <property type="project" value="InterPro"/>
</dbReference>
<evidence type="ECO:0000256" key="5">
    <source>
        <dbReference type="ARBA" id="ARBA00022840"/>
    </source>
</evidence>
<dbReference type="NCBIfam" id="TIGR01188">
    <property type="entry name" value="drrA"/>
    <property type="match status" value="1"/>
</dbReference>
<evidence type="ECO:0000313" key="11">
    <source>
        <dbReference type="Proteomes" id="UP000266552"/>
    </source>
</evidence>
<dbReference type="InterPro" id="IPR027417">
    <property type="entry name" value="P-loop_NTPase"/>
</dbReference>
<evidence type="ECO:0000259" key="9">
    <source>
        <dbReference type="PROSITE" id="PS50893"/>
    </source>
</evidence>
<dbReference type="AlphaFoldDB" id="A0A385TKG6"/>
<dbReference type="Gene3D" id="3.40.50.300">
    <property type="entry name" value="P-loop containing nucleotide triphosphate hydrolases"/>
    <property type="match status" value="1"/>
</dbReference>
<organism evidence="10 11">
    <name type="scientific">Paenibacillus lautus</name>
    <name type="common">Bacillus lautus</name>
    <dbReference type="NCBI Taxonomy" id="1401"/>
    <lineage>
        <taxon>Bacteria</taxon>
        <taxon>Bacillati</taxon>
        <taxon>Bacillota</taxon>
        <taxon>Bacilli</taxon>
        <taxon>Bacillales</taxon>
        <taxon>Paenibacillaceae</taxon>
        <taxon>Paenibacillus</taxon>
    </lineage>
</organism>
<reference evidence="10 11" key="1">
    <citation type="submission" date="2018-09" db="EMBL/GenBank/DDBJ databases">
        <title>Genome Sequence of Paenibacillus lautus Strain E7593-69, Azo Dye-Degrading Bacteria, Isolated from Commercial Tattoo Inks.</title>
        <authorList>
            <person name="Nho S.W."/>
            <person name="Kim S.-J."/>
            <person name="Kweon O."/>
            <person name="Cerniglia C.E."/>
        </authorList>
    </citation>
    <scope>NUCLEOTIDE SEQUENCE [LARGE SCALE GENOMIC DNA]</scope>
    <source>
        <strain evidence="10 11">E7593-69</strain>
    </source>
</reference>
<keyword evidence="11" id="KW-1185">Reference proteome</keyword>
<evidence type="ECO:0000256" key="3">
    <source>
        <dbReference type="ARBA" id="ARBA00022475"/>
    </source>
</evidence>
<dbReference type="InterPro" id="IPR003439">
    <property type="entry name" value="ABC_transporter-like_ATP-bd"/>
</dbReference>
<dbReference type="PROSITE" id="PS00211">
    <property type="entry name" value="ABC_TRANSPORTER_1"/>
    <property type="match status" value="1"/>
</dbReference>
<keyword evidence="5 10" id="KW-0067">ATP-binding</keyword>
<evidence type="ECO:0000256" key="6">
    <source>
        <dbReference type="ARBA" id="ARBA00022967"/>
    </source>
</evidence>
<evidence type="ECO:0000256" key="1">
    <source>
        <dbReference type="ARBA" id="ARBA00004413"/>
    </source>
</evidence>
<dbReference type="GO" id="GO:0043215">
    <property type="term" value="P:daunorubicin transport"/>
    <property type="evidence" value="ECO:0007669"/>
    <property type="project" value="InterPro"/>
</dbReference>
<gene>
    <name evidence="10" type="ORF">D5F53_06420</name>
</gene>
<dbReference type="InterPro" id="IPR025302">
    <property type="entry name" value="DrrA1/2-like_C"/>
</dbReference>
<dbReference type="Proteomes" id="UP000266552">
    <property type="component" value="Chromosome"/>
</dbReference>
<sequence length="316" mass="34416">MSYAIETKGLRKSYNGTEVVRGIDLRVEQGELVALLGPNGAGKTTTIHMLSTLIKSDGGYASVAGFDIVGDARNVRRRISLTGQFAALDEGLTGLQNLKLISRLYGHSAKAARSVSEELIEAFGLSEAKDRAVQHYSGGMRRRLDIAASIVTEPDVIFLDEPTTGLDPQSRVQVWDVVRTLLKRGTTVLLTTQYLEEADQLADRIAVMDKGDLIAEGTPRQLKAAIGDRTLTVQFAEQADRDKLGTWLYEAHALTALKDDHPLVHKIPVKDAFAAHQAIHTLMENGFAIDYFALSEPSLDEVFLSLTETKSKGGAP</sequence>
<dbReference type="PANTHER" id="PTHR42711:SF19">
    <property type="entry name" value="DOXORUBICIN RESISTANCE ATP-BINDING PROTEIN DRRA"/>
    <property type="match status" value="1"/>
</dbReference>
<comment type="subcellular location">
    <subcellularLocation>
        <location evidence="1">Cell membrane</location>
        <topology evidence="1">Peripheral membrane protein</topology>
        <orientation evidence="1">Cytoplasmic side</orientation>
    </subcellularLocation>
</comment>